<organism evidence="2 4">
    <name type="scientific">Legionella birminghamensis</name>
    <dbReference type="NCBI Taxonomy" id="28083"/>
    <lineage>
        <taxon>Bacteria</taxon>
        <taxon>Pseudomonadati</taxon>
        <taxon>Pseudomonadota</taxon>
        <taxon>Gammaproteobacteria</taxon>
        <taxon>Legionellales</taxon>
        <taxon>Legionellaceae</taxon>
        <taxon>Legionella</taxon>
    </lineage>
</organism>
<gene>
    <name evidence="1" type="ORF">Lbir_1958</name>
    <name evidence="2" type="ORF">NCTC12437_03202</name>
</gene>
<name>A0A378JSE6_9GAMM</name>
<evidence type="ECO:0000313" key="4">
    <source>
        <dbReference type="Proteomes" id="UP000255066"/>
    </source>
</evidence>
<dbReference type="EMBL" id="UGNW01000002">
    <property type="protein sequence ID" value="STX60910.1"/>
    <property type="molecule type" value="Genomic_DNA"/>
</dbReference>
<sequence>MSELSWDKVSFDIARVNNRLYNILRTIDGIENMLFTVLEYEYGQIIADEEYFYLPNQNGKLTSVPFSMVLEKRMEMFIEFRGKSSTHQVYKEGDFFSVSSLYNASNTHHPTDILQISSGARNTFLLSPVADARPHASLEKYFKATIPVPHELESHYLTFSALCKAANSPWRSKLLVFPSEIVKSIKENKLPELLSLIMEFDSNQTGYYANLPFYNYLMAYIRANNQEITQNEFANNAISQLIAIGAGQVPGYGLAVNDDLLPLHFIQDVYRDIYKTKYTPFIMEPVHFIKRVTSPVFYSIVKEEMAFKPSSFSNKPQRCELIYETYYQYVHDIKKLGHFKNTPFFESATMLELTLFHEKKNQVTNSLFKLPKDAMFNYDPRFLEQSNMLGFSKEQFPSKTTFLVGCFGIK</sequence>
<dbReference type="AlphaFoldDB" id="A0A378JSE6"/>
<keyword evidence="3" id="KW-1185">Reference proteome</keyword>
<dbReference type="RefSeq" id="WP_058523976.1">
    <property type="nucleotide sequence ID" value="NZ_CAAAHV010000035.1"/>
</dbReference>
<evidence type="ECO:0000313" key="3">
    <source>
        <dbReference type="Proteomes" id="UP000054735"/>
    </source>
</evidence>
<reference evidence="1 3" key="1">
    <citation type="submission" date="2015-11" db="EMBL/GenBank/DDBJ databases">
        <title>Genomic analysis of 38 Legionella species identifies large and diverse effector repertoires.</title>
        <authorList>
            <person name="Burstein D."/>
            <person name="Amaro F."/>
            <person name="Zusman T."/>
            <person name="Lifshitz Z."/>
            <person name="Cohen O."/>
            <person name="Gilbert J.A."/>
            <person name="Pupko T."/>
            <person name="Shuman H.A."/>
            <person name="Segal G."/>
        </authorList>
    </citation>
    <scope>NUCLEOTIDE SEQUENCE [LARGE SCALE GENOMIC DNA]</scope>
    <source>
        <strain evidence="1 3">CDC#1407-AL-14</strain>
    </source>
</reference>
<evidence type="ECO:0000313" key="2">
    <source>
        <dbReference type="EMBL" id="STX60910.1"/>
    </source>
</evidence>
<protein>
    <submittedName>
        <fullName evidence="2">Uncharacterized protein</fullName>
    </submittedName>
</protein>
<dbReference type="OrthoDB" id="5631271at2"/>
<dbReference type="EMBL" id="LNXT01000035">
    <property type="protein sequence ID" value="KTC69818.1"/>
    <property type="molecule type" value="Genomic_DNA"/>
</dbReference>
<dbReference type="Proteomes" id="UP000255066">
    <property type="component" value="Unassembled WGS sequence"/>
</dbReference>
<dbReference type="Proteomes" id="UP000054735">
    <property type="component" value="Unassembled WGS sequence"/>
</dbReference>
<reference evidence="2 4" key="2">
    <citation type="submission" date="2018-06" db="EMBL/GenBank/DDBJ databases">
        <authorList>
            <consortium name="Pathogen Informatics"/>
            <person name="Doyle S."/>
        </authorList>
    </citation>
    <scope>NUCLEOTIDE SEQUENCE [LARGE SCALE GENOMIC DNA]</scope>
    <source>
        <strain evidence="2 4">NCTC12437</strain>
    </source>
</reference>
<accession>A0A378JSE6</accession>
<proteinExistence type="predicted"/>
<dbReference type="STRING" id="28083.Lbir_1958"/>
<evidence type="ECO:0000313" key="1">
    <source>
        <dbReference type="EMBL" id="KTC69818.1"/>
    </source>
</evidence>